<feature type="transmembrane region" description="Helical" evidence="7">
    <location>
        <begin position="85"/>
        <end position="103"/>
    </location>
</feature>
<comment type="caution">
    <text evidence="8">The sequence shown here is derived from an EMBL/GenBank/DDBJ whole genome shotgun (WGS) entry which is preliminary data.</text>
</comment>
<feature type="transmembrane region" description="Helical" evidence="7">
    <location>
        <begin position="177"/>
        <end position="194"/>
    </location>
</feature>
<dbReference type="GO" id="GO:0042907">
    <property type="term" value="F:xanthine transmembrane transporter activity"/>
    <property type="evidence" value="ECO:0007669"/>
    <property type="project" value="TreeGrafter"/>
</dbReference>
<feature type="transmembrane region" description="Helical" evidence="7">
    <location>
        <begin position="421"/>
        <end position="442"/>
    </location>
</feature>
<organism evidence="8 9">
    <name type="scientific">Anaerococcus prevotii ACS-065-V-Col13</name>
    <dbReference type="NCBI Taxonomy" id="879305"/>
    <lineage>
        <taxon>Bacteria</taxon>
        <taxon>Bacillati</taxon>
        <taxon>Bacillota</taxon>
        <taxon>Tissierellia</taxon>
        <taxon>Tissierellales</taxon>
        <taxon>Peptoniphilaceae</taxon>
        <taxon>Anaerococcus</taxon>
    </lineage>
</organism>
<evidence type="ECO:0000256" key="6">
    <source>
        <dbReference type="ARBA" id="ARBA00023136"/>
    </source>
</evidence>
<keyword evidence="6 7" id="KW-0472">Membrane</keyword>
<protein>
    <submittedName>
        <fullName evidence="8">Putative permease</fullName>
    </submittedName>
</protein>
<dbReference type="PATRIC" id="fig|879305.3.peg.259"/>
<proteinExistence type="inferred from homology"/>
<dbReference type="PROSITE" id="PS51257">
    <property type="entry name" value="PROKAR_LIPOPROTEIN"/>
    <property type="match status" value="1"/>
</dbReference>
<dbReference type="STRING" id="879305.HMPREF9290_0063"/>
<keyword evidence="5 7" id="KW-1133">Transmembrane helix</keyword>
<dbReference type="PANTHER" id="PTHR42810">
    <property type="entry name" value="PURINE PERMEASE C1399.01C-RELATED"/>
    <property type="match status" value="1"/>
</dbReference>
<feature type="transmembrane region" description="Helical" evidence="7">
    <location>
        <begin position="139"/>
        <end position="157"/>
    </location>
</feature>
<reference evidence="8 9" key="1">
    <citation type="submission" date="2011-01" db="EMBL/GenBank/DDBJ databases">
        <authorList>
            <person name="Durkin A.S."/>
            <person name="Madupu R."/>
            <person name="Torralba M."/>
            <person name="Gillis M."/>
            <person name="Methe B."/>
            <person name="Sutton G."/>
            <person name="Nelson K.E."/>
        </authorList>
    </citation>
    <scope>NUCLEOTIDE SEQUENCE [LARGE SCALE GENOMIC DNA]</scope>
    <source>
        <strain evidence="8 9">ACS-065-V-Col13</strain>
    </source>
</reference>
<dbReference type="PROSITE" id="PS01116">
    <property type="entry name" value="XANTH_URACIL_PERMASE"/>
    <property type="match status" value="1"/>
</dbReference>
<sequence length="462" mass="48896">MKEELSNLFKFEADVPFSKAFPLALQHLIAMIAACIAPPLIFAQTAGLSPEDSIVLVQMSLVGSALTTLLMLYPIGKFGAKLPMIYGVSFAYLPTMLALANQFQDVGGAGIVAIILGAQLIGAIASLIFAFTLKYILPYFPPLVSGTVVLCIGISLYPVALTNMGGAGDVTAPGWGAWQYWLVAVITLIANFAFTHYSKGIVSLSSLLFAMIVGYIVAFFFDMVDLSQVGDASWFSLVRPMHFGIKFEPSAIFSFIIIFIVTSIEGIGDISSTTIGGYDREPTAKELQGGLSAFSLTNIVGSFLATLPTATFSQNVGIISINKVINKKVFSTAAIMIFISGLIPKLSSLLTTIPPAVIGGATLSVFAIITMNGIKMITSQPLTMRNTSIVGTSVALGFGFTTVVSVAEAAGVVFMPESLKIAIGSSPVVLAALSAVLMNILIPEKDEDKPVEKSIEEEILEK</sequence>
<evidence type="ECO:0000256" key="5">
    <source>
        <dbReference type="ARBA" id="ARBA00022989"/>
    </source>
</evidence>
<dbReference type="NCBIfam" id="NF037981">
    <property type="entry name" value="NCS2_1"/>
    <property type="match status" value="1"/>
</dbReference>
<evidence type="ECO:0000313" key="8">
    <source>
        <dbReference type="EMBL" id="EGC82731.1"/>
    </source>
</evidence>
<evidence type="ECO:0000256" key="7">
    <source>
        <dbReference type="SAM" id="Phobius"/>
    </source>
</evidence>
<dbReference type="InterPro" id="IPR006043">
    <property type="entry name" value="NCS2"/>
</dbReference>
<comment type="subcellular location">
    <subcellularLocation>
        <location evidence="1">Membrane</location>
        <topology evidence="1">Multi-pass membrane protein</topology>
    </subcellularLocation>
</comment>
<name>F0GTX8_9FIRM</name>
<dbReference type="AlphaFoldDB" id="F0GTX8"/>
<keyword evidence="4 7" id="KW-0812">Transmembrane</keyword>
<evidence type="ECO:0000256" key="4">
    <source>
        <dbReference type="ARBA" id="ARBA00022692"/>
    </source>
</evidence>
<feature type="transmembrane region" description="Helical" evidence="7">
    <location>
        <begin position="201"/>
        <end position="221"/>
    </location>
</feature>
<evidence type="ECO:0000256" key="3">
    <source>
        <dbReference type="ARBA" id="ARBA00022448"/>
    </source>
</evidence>
<comment type="similarity">
    <text evidence="2">Belongs to the nucleobase:cation symporter-2 (NCS2) (TC 2.A.40) family.</text>
</comment>
<accession>F0GTX8</accession>
<dbReference type="Proteomes" id="UP000005286">
    <property type="component" value="Unassembled WGS sequence"/>
</dbReference>
<feature type="transmembrane region" description="Helical" evidence="7">
    <location>
        <begin position="54"/>
        <end position="73"/>
    </location>
</feature>
<evidence type="ECO:0000256" key="1">
    <source>
        <dbReference type="ARBA" id="ARBA00004141"/>
    </source>
</evidence>
<dbReference type="GO" id="GO:0005886">
    <property type="term" value="C:plasma membrane"/>
    <property type="evidence" value="ECO:0007669"/>
    <property type="project" value="UniProtKB-ARBA"/>
</dbReference>
<gene>
    <name evidence="8" type="ORF">HMPREF9290_0063</name>
</gene>
<dbReference type="RefSeq" id="WP_004834011.1">
    <property type="nucleotide sequence ID" value="NZ_AEXM01000008.1"/>
</dbReference>
<dbReference type="eggNOG" id="COG2233">
    <property type="taxonomic scope" value="Bacteria"/>
</dbReference>
<dbReference type="InterPro" id="IPR006042">
    <property type="entry name" value="Xan_ur_permease"/>
</dbReference>
<dbReference type="Pfam" id="PF00860">
    <property type="entry name" value="Xan_ur_permease"/>
    <property type="match status" value="1"/>
</dbReference>
<feature type="transmembrane region" description="Helical" evidence="7">
    <location>
        <begin position="20"/>
        <end position="42"/>
    </location>
</feature>
<feature type="transmembrane region" description="Helical" evidence="7">
    <location>
        <begin position="353"/>
        <end position="374"/>
    </location>
</feature>
<feature type="transmembrane region" description="Helical" evidence="7">
    <location>
        <begin position="109"/>
        <end position="132"/>
    </location>
</feature>
<evidence type="ECO:0000256" key="2">
    <source>
        <dbReference type="ARBA" id="ARBA00008821"/>
    </source>
</evidence>
<keyword evidence="9" id="KW-1185">Reference proteome</keyword>
<feature type="transmembrane region" description="Helical" evidence="7">
    <location>
        <begin position="394"/>
        <end position="415"/>
    </location>
</feature>
<dbReference type="EMBL" id="AEXM01000008">
    <property type="protein sequence ID" value="EGC82731.1"/>
    <property type="molecule type" value="Genomic_DNA"/>
</dbReference>
<evidence type="ECO:0000313" key="9">
    <source>
        <dbReference type="Proteomes" id="UP000005286"/>
    </source>
</evidence>
<dbReference type="PANTHER" id="PTHR42810:SF2">
    <property type="entry name" value="PURINE PERMEASE C1399.01C-RELATED"/>
    <property type="match status" value="1"/>
</dbReference>
<keyword evidence="3" id="KW-0813">Transport</keyword>